<dbReference type="Pfam" id="PF13558">
    <property type="entry name" value="SbcC_Walker_B"/>
    <property type="match status" value="1"/>
</dbReference>
<dbReference type="PANTHER" id="PTHR32182">
    <property type="entry name" value="DNA REPLICATION AND REPAIR PROTEIN RECF"/>
    <property type="match status" value="1"/>
</dbReference>
<dbReference type="Pfam" id="PF13555">
    <property type="entry name" value="AAA_29"/>
    <property type="match status" value="1"/>
</dbReference>
<sequence length="1118" mass="124554">MTSTIAPGQYRLTTLQVYNWGTFNGLHTVDVARAGFLIFGPSGSGKSTLIDAVSTILGSPGRHRFNAAATESGKKSGRDLVTYCRGAWQKEHDADLDDVTRSFLRPGPMWSGVGLHFSDDDGGEITALRIMCLTANTTTQSEVKNLFLLLPGKVSLVDCEELGKHSAGQADAKKQFPDLIAINRNLSPFSAALRKRLGIADEKAIELLQRTQSAKTLGDLNQLMRDFMLPEPATFKIADDAAENFTELKTAHATVVTARNQINKLRPIRDSADKHAELTKTIRDYTMDLDAVPVYANTQRLGFARSDLRTNQGELDDAQASLETVQEKAAELAERVTNLHVAIRGEKDDGITAAEHRRDKLRDECARVENEAKKFFTVLSELTPFQPASQEDFINLRVQLEEEIADIEARQQTYGDTRTDIYSRLSTLKQAIDQGEKDIRMAEKFRSNMDPRLLRARERICEITGIARGSLPFVADLIHIAPAFAQWQPAAERVMGGFARMLLVPDEFYPQVAAAVDATHLGTKLTYQDIDAKLASLRPQAISARSLAATIVVEHGRYEGWIQHQLSTCFDHVRAESIEEFCSHRRAVTKAGQLRDGSRHVKDDRSRIDDRSRWVLFENSDARIDVLTAQQRQRKNELNAVAEEQKQFESKAKADAARIVSARRALETEKFAQIDVSGAQNLLDEAQKDLDALVDNNDRLAGLQAELRTALGLTNLQETEKANLQQRIGVARDRVSEATATIERLTSQLAGAEPLPPDVERRIAGRMKAYARAINASNIDAATIEVERKIRADKSAAEGQCSNLHNSIKLAMNRYLDAWPERQGDLTPEVEALGDFLAELQRLEDDDLPRFESNFRELLFDQTNTHLGRLRREIATAASSIRKEIDRLNESLTLVDFYPGRTLQIEVRESQPAEARDFARKLAAAVDGTLENDEGAAEQRFERLSAVIEDLVESDTTTARQRKLRLDTRWHVAFYGVEVDADGNRGAVYDSAEGLSGGQAQKLSSFCLAAALRFRLTGMGEPPAKARKSRVVIGEDVYPHYGTIILDEAFDRADAEFTRTSMEVFDRFGFHMILATPEKLLQPVEDYIGGVLMVECPDRKHSQTAALTIEEAETYADD</sequence>
<dbReference type="InterPro" id="IPR027417">
    <property type="entry name" value="P-loop_NTPase"/>
</dbReference>
<evidence type="ECO:0008006" key="5">
    <source>
        <dbReference type="Google" id="ProtNLM"/>
    </source>
</evidence>
<dbReference type="GeneID" id="92760958"/>
<keyword evidence="1" id="KW-0227">DNA damage</keyword>
<dbReference type="AlphaFoldDB" id="A0A7T4JVS5"/>
<proteinExistence type="predicted"/>
<protein>
    <recommendedName>
        <fullName evidence="5">AAA domain-containing protein</fullName>
    </recommendedName>
</protein>
<evidence type="ECO:0000313" key="4">
    <source>
        <dbReference type="Proteomes" id="UP000596145"/>
    </source>
</evidence>
<dbReference type="Gene3D" id="3.40.50.300">
    <property type="entry name" value="P-loop containing nucleotide triphosphate hydrolases"/>
    <property type="match status" value="1"/>
</dbReference>
<dbReference type="GO" id="GO:0009432">
    <property type="term" value="P:SOS response"/>
    <property type="evidence" value="ECO:0007669"/>
    <property type="project" value="UniProtKB-KW"/>
</dbReference>
<keyword evidence="2" id="KW-0175">Coiled coil</keyword>
<keyword evidence="1" id="KW-0742">SOS response</keyword>
<feature type="coiled-coil region" evidence="2">
    <location>
        <begin position="676"/>
        <end position="703"/>
    </location>
</feature>
<dbReference type="GO" id="GO:0006302">
    <property type="term" value="P:double-strand break repair"/>
    <property type="evidence" value="ECO:0007669"/>
    <property type="project" value="TreeGrafter"/>
</dbReference>
<organism evidence="3 4">
    <name type="scientific">Corynebacterium glucuronolyticum</name>
    <dbReference type="NCBI Taxonomy" id="39791"/>
    <lineage>
        <taxon>Bacteria</taxon>
        <taxon>Bacillati</taxon>
        <taxon>Actinomycetota</taxon>
        <taxon>Actinomycetes</taxon>
        <taxon>Mycobacteriales</taxon>
        <taxon>Corynebacteriaceae</taxon>
        <taxon>Corynebacterium</taxon>
    </lineage>
</organism>
<dbReference type="Proteomes" id="UP000596145">
    <property type="component" value="Chromosome"/>
</dbReference>
<dbReference type="PANTHER" id="PTHR32182:SF22">
    <property type="entry name" value="ATP-DEPENDENT ENDONUCLEASE, OLD FAMILY-RELATED"/>
    <property type="match status" value="1"/>
</dbReference>
<dbReference type="GO" id="GO:0000731">
    <property type="term" value="P:DNA synthesis involved in DNA repair"/>
    <property type="evidence" value="ECO:0007669"/>
    <property type="project" value="TreeGrafter"/>
</dbReference>
<dbReference type="RefSeq" id="WP_084036522.1">
    <property type="nucleotide sequence ID" value="NZ_CP066007.1"/>
</dbReference>
<feature type="coiled-coil region" evidence="2">
    <location>
        <begin position="308"/>
        <end position="410"/>
    </location>
</feature>
<evidence type="ECO:0000313" key="3">
    <source>
        <dbReference type="EMBL" id="QQB47222.1"/>
    </source>
</evidence>
<dbReference type="EMBL" id="CP066007">
    <property type="protein sequence ID" value="QQB47222.1"/>
    <property type="molecule type" value="Genomic_DNA"/>
</dbReference>
<evidence type="ECO:0000256" key="2">
    <source>
        <dbReference type="SAM" id="Coils"/>
    </source>
</evidence>
<evidence type="ECO:0000256" key="1">
    <source>
        <dbReference type="ARBA" id="ARBA00023236"/>
    </source>
</evidence>
<accession>A0A7T4JVS5</accession>
<reference evidence="3 4" key="1">
    <citation type="submission" date="2020-12" db="EMBL/GenBank/DDBJ databases">
        <title>FDA dAtabase for Regulatory Grade micrObial Sequences (FDA-ARGOS): Supporting development and validation of Infectious Disease Dx tests.</title>
        <authorList>
            <person name="Sproer C."/>
            <person name="Gronow S."/>
            <person name="Severitt S."/>
            <person name="Schroder I."/>
            <person name="Tallon L."/>
            <person name="Sadzewicz L."/>
            <person name="Zhao X."/>
            <person name="Boylan J."/>
            <person name="Ott S."/>
            <person name="Bowen H."/>
            <person name="Vavikolanu K."/>
            <person name="Mehta A."/>
            <person name="Aluvathingal J."/>
            <person name="Nadendla S."/>
            <person name="Lowell S."/>
            <person name="Myers T."/>
            <person name="Yan Y."/>
            <person name="Sichtig H."/>
        </authorList>
    </citation>
    <scope>NUCLEOTIDE SEQUENCE [LARGE SCALE GENOMIC DNA]</scope>
    <source>
        <strain evidence="3 4">FDAARGOS_1053</strain>
    </source>
</reference>
<gene>
    <name evidence="3" type="ORF">I6I10_04770</name>
</gene>
<name>A0A7T4JVS5_9CORY</name>
<dbReference type="OrthoDB" id="174137at2"/>
<dbReference type="SUPFAM" id="SSF52540">
    <property type="entry name" value="P-loop containing nucleoside triphosphate hydrolases"/>
    <property type="match status" value="2"/>
</dbReference>